<dbReference type="InterPro" id="IPR040442">
    <property type="entry name" value="Pyrv_kinase-like_dom_sf"/>
</dbReference>
<comment type="similarity">
    <text evidence="2 5">Belongs to the isocitrate lyase/PEP mutase superfamily. Isocitrate lyase family.</text>
</comment>
<evidence type="ECO:0000256" key="2">
    <source>
        <dbReference type="ARBA" id="ARBA00005704"/>
    </source>
</evidence>
<evidence type="ECO:0000256" key="1">
    <source>
        <dbReference type="ARBA" id="ARBA00001050"/>
    </source>
</evidence>
<dbReference type="GO" id="GO:0046872">
    <property type="term" value="F:metal ion binding"/>
    <property type="evidence" value="ECO:0007669"/>
    <property type="project" value="UniProtKB-KW"/>
</dbReference>
<dbReference type="Proteomes" id="UP001174694">
    <property type="component" value="Unassembled WGS sequence"/>
</dbReference>
<dbReference type="InterPro" id="IPR006254">
    <property type="entry name" value="Isocitrate_lyase"/>
</dbReference>
<dbReference type="Gene3D" id="1.10.10.850">
    <property type="match status" value="1"/>
</dbReference>
<dbReference type="NCBIfam" id="TIGR01346">
    <property type="entry name" value="isocit_lyase"/>
    <property type="match status" value="1"/>
</dbReference>
<accession>A0AA38R627</accession>
<dbReference type="InterPro" id="IPR015813">
    <property type="entry name" value="Pyrv/PenolPyrv_kinase-like_dom"/>
</dbReference>
<dbReference type="PANTHER" id="PTHR21631:SF3">
    <property type="entry name" value="BIFUNCTIONAL GLYOXYLATE CYCLE PROTEIN"/>
    <property type="match status" value="1"/>
</dbReference>
<dbReference type="GO" id="GO:0004451">
    <property type="term" value="F:isocitrate lyase activity"/>
    <property type="evidence" value="ECO:0007669"/>
    <property type="project" value="InterPro"/>
</dbReference>
<organism evidence="7 8">
    <name type="scientific">Pleurostoma richardsiae</name>
    <dbReference type="NCBI Taxonomy" id="41990"/>
    <lineage>
        <taxon>Eukaryota</taxon>
        <taxon>Fungi</taxon>
        <taxon>Dikarya</taxon>
        <taxon>Ascomycota</taxon>
        <taxon>Pezizomycotina</taxon>
        <taxon>Sordariomycetes</taxon>
        <taxon>Sordariomycetidae</taxon>
        <taxon>Calosphaeriales</taxon>
        <taxon>Pleurostomataceae</taxon>
        <taxon>Pleurostoma</taxon>
    </lineage>
</organism>
<dbReference type="AlphaFoldDB" id="A0AA38R627"/>
<proteinExistence type="inferred from homology"/>
<comment type="subunit">
    <text evidence="3">Homotetramer.</text>
</comment>
<keyword evidence="4 5" id="KW-0456">Lyase</keyword>
<protein>
    <recommendedName>
        <fullName evidence="5">Isocitrate lyase</fullName>
    </recommendedName>
</protein>
<reference evidence="7" key="1">
    <citation type="submission" date="2022-07" db="EMBL/GenBank/DDBJ databases">
        <title>Fungi with potential for degradation of polypropylene.</title>
        <authorList>
            <person name="Gostincar C."/>
        </authorList>
    </citation>
    <scope>NUCLEOTIDE SEQUENCE</scope>
    <source>
        <strain evidence="7">EXF-13308</strain>
    </source>
</reference>
<evidence type="ECO:0000313" key="8">
    <source>
        <dbReference type="Proteomes" id="UP001174694"/>
    </source>
</evidence>
<dbReference type="GO" id="GO:0046421">
    <property type="term" value="F:methylisocitrate lyase activity"/>
    <property type="evidence" value="ECO:0007669"/>
    <property type="project" value="UniProtKB-EC"/>
</dbReference>
<dbReference type="Pfam" id="PF00463">
    <property type="entry name" value="ICL"/>
    <property type="match status" value="1"/>
</dbReference>
<dbReference type="Gene3D" id="3.20.20.60">
    <property type="entry name" value="Phosphoenolpyruvate-binding domains"/>
    <property type="match status" value="1"/>
</dbReference>
<sequence length="519" mass="58677">MASFKVNLDAEDNAFQDQVAAIEKEWERPWRSHLKRPYSAKAVAALRNTIPITYPSSLQGKKLWDVLNTHLKNGTCEKTFGTTEPTIVSQMVKHQQTIYVSGALCGLSEVQHPGCDHADYPWDTVPKVVEKIFKSQLWHDQRQKQFRMRHTKSEREKLEAYDFMAPIIADADMGFGGLTTTVKLVRSFVEAGVAMIHLDDLAIGLKKFTIGEGRTVVPTSEYLTRLTAARMEFDVMGVDTLLMCRCDADRSQFITSTIDPRDHEYIIGATKDVEPLVEAIVKGTADGKVYMQTRDQWKAKSGLMTYDEAVKEHANEQQYQEYVSKATAYGTSIRDKRRISKSILGKDVLFDWELPRSKEGQYMWKPNVKTIVERAILAAPLGDMTWARMDAPVWKDIVEFHTEVRKVYPDRLFAFGFTGMYDYEKAGFSPEQIRSFSDDMAKLGIVWQVQPIWAVSGLNITVEKFAKEWQKDGIAGYIETVSKPSRGPPLVDGFHKPSYAGSYLADAFFAAVAGESITP</sequence>
<dbReference type="SUPFAM" id="SSF51621">
    <property type="entry name" value="Phosphoenolpyruvate/pyruvate domain"/>
    <property type="match status" value="1"/>
</dbReference>
<dbReference type="PANTHER" id="PTHR21631">
    <property type="entry name" value="ISOCITRATE LYASE/MALATE SYNTHASE"/>
    <property type="match status" value="1"/>
</dbReference>
<comment type="cofactor">
    <cofactor evidence="6">
        <name>Mg(2+)</name>
        <dbReference type="ChEBI" id="CHEBI:18420"/>
    </cofactor>
    <text evidence="6">Can also use Mn(2+) ion.</text>
</comment>
<evidence type="ECO:0000256" key="4">
    <source>
        <dbReference type="ARBA" id="ARBA00023239"/>
    </source>
</evidence>
<evidence type="ECO:0000256" key="5">
    <source>
        <dbReference type="PIRNR" id="PIRNR001362"/>
    </source>
</evidence>
<dbReference type="EMBL" id="JANBVO010000036">
    <property type="protein sequence ID" value="KAJ9137129.1"/>
    <property type="molecule type" value="Genomic_DNA"/>
</dbReference>
<evidence type="ECO:0000256" key="3">
    <source>
        <dbReference type="ARBA" id="ARBA00011881"/>
    </source>
</evidence>
<keyword evidence="8" id="KW-1185">Reference proteome</keyword>
<keyword evidence="6" id="KW-0460">Magnesium</keyword>
<evidence type="ECO:0000313" key="7">
    <source>
        <dbReference type="EMBL" id="KAJ9137129.1"/>
    </source>
</evidence>
<comment type="caution">
    <text evidence="7">The sequence shown here is derived from an EMBL/GenBank/DDBJ whole genome shotgun (WGS) entry which is preliminary data.</text>
</comment>
<keyword evidence="6" id="KW-0479">Metal-binding</keyword>
<feature type="binding site" evidence="6">
    <location>
        <position position="170"/>
    </location>
    <ligand>
        <name>Mg(2+)</name>
        <dbReference type="ChEBI" id="CHEBI:18420"/>
    </ligand>
</feature>
<dbReference type="PIRSF" id="PIRSF001362">
    <property type="entry name" value="Isocit_lyase"/>
    <property type="match status" value="1"/>
</dbReference>
<name>A0AA38R627_9PEZI</name>
<dbReference type="GO" id="GO:0019752">
    <property type="term" value="P:carboxylic acid metabolic process"/>
    <property type="evidence" value="ECO:0007669"/>
    <property type="project" value="InterPro"/>
</dbReference>
<comment type="catalytic activity">
    <reaction evidence="1">
        <text>(2S,3R)-3-hydroxybutane-1,2,3-tricarboxylate = pyruvate + succinate</text>
        <dbReference type="Rhea" id="RHEA:16809"/>
        <dbReference type="ChEBI" id="CHEBI:15361"/>
        <dbReference type="ChEBI" id="CHEBI:30031"/>
        <dbReference type="ChEBI" id="CHEBI:57429"/>
        <dbReference type="EC" id="4.1.3.30"/>
    </reaction>
</comment>
<gene>
    <name evidence="7" type="ORF">NKR23_g9378</name>
</gene>
<evidence type="ECO:0000256" key="6">
    <source>
        <dbReference type="PIRSR" id="PIRSR001362-3"/>
    </source>
</evidence>